<sequence length="202" mass="22401">MKKPDLGDVLPSAHPNTDTLSLLRLRRSTTAGCLGEPGPDADTLADLLEIAARVPDHRRVTPFRFIVFQNDARRKFGDVLEKVFRMNEPDAGDEKAAFEGDRFLRAPVVIGVVSSVNKAHRTPEWEQILSCGAVCQNLLIATSAYGFGAQWLTEWYSFDEAVGDALQLGDDERIAGFVYIGTAKEEPKERGRPDMAQIVSYY</sequence>
<reference evidence="10" key="1">
    <citation type="submission" date="2023-02" db="EMBL/GenBank/DDBJ databases">
        <title>Genome sequence of Hyphococcus flavus.</title>
        <authorList>
            <person name="Rong J.-C."/>
            <person name="Zhao Q."/>
            <person name="Yi M."/>
            <person name="Wu J.-Y."/>
        </authorList>
    </citation>
    <scope>NUCLEOTIDE SEQUENCE</scope>
    <source>
        <strain evidence="10">MCCC 1K03223</strain>
    </source>
</reference>
<keyword evidence="5 7" id="KW-0560">Oxidoreductase</keyword>
<evidence type="ECO:0000256" key="5">
    <source>
        <dbReference type="ARBA" id="ARBA00023002"/>
    </source>
</evidence>
<evidence type="ECO:0000256" key="2">
    <source>
        <dbReference type="ARBA" id="ARBA00022630"/>
    </source>
</evidence>
<dbReference type="PANTHER" id="PTHR43821:SF1">
    <property type="entry name" value="NAD(P)H NITROREDUCTASE YDJA-RELATED"/>
    <property type="match status" value="1"/>
</dbReference>
<keyword evidence="2 7" id="KW-0285">Flavoprotein</keyword>
<evidence type="ECO:0000256" key="7">
    <source>
        <dbReference type="PIRNR" id="PIRNR000232"/>
    </source>
</evidence>
<evidence type="ECO:0000256" key="3">
    <source>
        <dbReference type="ARBA" id="ARBA00022643"/>
    </source>
</evidence>
<evidence type="ECO:0000256" key="1">
    <source>
        <dbReference type="ARBA" id="ARBA00007118"/>
    </source>
</evidence>
<keyword evidence="3 7" id="KW-0288">FMN</keyword>
<evidence type="ECO:0000256" key="4">
    <source>
        <dbReference type="ARBA" id="ARBA00022857"/>
    </source>
</evidence>
<evidence type="ECO:0000313" key="11">
    <source>
        <dbReference type="Proteomes" id="UP001214043"/>
    </source>
</evidence>
<dbReference type="InterPro" id="IPR029479">
    <property type="entry name" value="Nitroreductase"/>
</dbReference>
<dbReference type="PIRSF" id="PIRSF000232">
    <property type="entry name" value="YdjA"/>
    <property type="match status" value="1"/>
</dbReference>
<name>A0AAF0CFD0_9PROT</name>
<dbReference type="Pfam" id="PF00881">
    <property type="entry name" value="Nitroreductase"/>
    <property type="match status" value="1"/>
</dbReference>
<dbReference type="KEGG" id="hfl:PUV54_15170"/>
<evidence type="ECO:0000259" key="9">
    <source>
        <dbReference type="Pfam" id="PF00881"/>
    </source>
</evidence>
<dbReference type="PANTHER" id="PTHR43821">
    <property type="entry name" value="NAD(P)H NITROREDUCTASE YDJA-RELATED"/>
    <property type="match status" value="1"/>
</dbReference>
<evidence type="ECO:0000256" key="6">
    <source>
        <dbReference type="ARBA" id="ARBA00023027"/>
    </source>
</evidence>
<feature type="binding site" evidence="8">
    <location>
        <position position="53"/>
    </location>
    <ligand>
        <name>FMN</name>
        <dbReference type="ChEBI" id="CHEBI:58210"/>
        <note>ligand shared between dimeric partners</note>
    </ligand>
</feature>
<dbReference type="Gene3D" id="3.40.109.10">
    <property type="entry name" value="NADH Oxidase"/>
    <property type="match status" value="1"/>
</dbReference>
<evidence type="ECO:0000313" key="10">
    <source>
        <dbReference type="EMBL" id="WDI31289.1"/>
    </source>
</evidence>
<dbReference type="Proteomes" id="UP001214043">
    <property type="component" value="Chromosome"/>
</dbReference>
<comment type="cofactor">
    <cofactor evidence="8">
        <name>FMN</name>
        <dbReference type="ChEBI" id="CHEBI:58210"/>
    </cofactor>
    <text evidence="8">Binds 1 FMN per subunit.</text>
</comment>
<dbReference type="EMBL" id="CP118166">
    <property type="protein sequence ID" value="WDI31289.1"/>
    <property type="molecule type" value="Genomic_DNA"/>
</dbReference>
<dbReference type="InterPro" id="IPR052530">
    <property type="entry name" value="NAD(P)H_nitroreductase"/>
</dbReference>
<feature type="binding site" evidence="8">
    <location>
        <position position="57"/>
    </location>
    <ligand>
        <name>FMN</name>
        <dbReference type="ChEBI" id="CHEBI:58210"/>
        <note>ligand shared between dimeric partners</note>
    </ligand>
</feature>
<feature type="binding site" description="in other chain" evidence="8">
    <location>
        <begin position="26"/>
        <end position="28"/>
    </location>
    <ligand>
        <name>FMN</name>
        <dbReference type="ChEBI" id="CHEBI:58210"/>
        <note>ligand shared between dimeric partners</note>
    </ligand>
</feature>
<keyword evidence="11" id="KW-1185">Reference proteome</keyword>
<dbReference type="CDD" id="cd02135">
    <property type="entry name" value="YdjA-like"/>
    <property type="match status" value="1"/>
</dbReference>
<comment type="similarity">
    <text evidence="1 7">Belongs to the nitroreductase family.</text>
</comment>
<dbReference type="EC" id="1.-.-.-" evidence="7"/>
<protein>
    <recommendedName>
        <fullName evidence="7">Putative NAD(P)H nitroreductase</fullName>
        <ecNumber evidence="7">1.-.-.-</ecNumber>
    </recommendedName>
</protein>
<feature type="domain" description="Nitroreductase" evidence="9">
    <location>
        <begin position="35"/>
        <end position="181"/>
    </location>
</feature>
<dbReference type="GO" id="GO:0016491">
    <property type="term" value="F:oxidoreductase activity"/>
    <property type="evidence" value="ECO:0007669"/>
    <property type="project" value="UniProtKB-UniRule"/>
</dbReference>
<evidence type="ECO:0000256" key="8">
    <source>
        <dbReference type="PIRSR" id="PIRSR000232-1"/>
    </source>
</evidence>
<accession>A0AAF0CFD0</accession>
<keyword evidence="4 7" id="KW-0521">NADP</keyword>
<keyword evidence="6 7" id="KW-0520">NAD</keyword>
<dbReference type="RefSeq" id="WP_274493147.1">
    <property type="nucleotide sequence ID" value="NZ_CP118166.1"/>
</dbReference>
<dbReference type="SUPFAM" id="SSF55469">
    <property type="entry name" value="FMN-dependent nitroreductase-like"/>
    <property type="match status" value="1"/>
</dbReference>
<feature type="binding site" description="in other chain" evidence="8">
    <location>
        <begin position="151"/>
        <end position="153"/>
    </location>
    <ligand>
        <name>FMN</name>
        <dbReference type="ChEBI" id="CHEBI:58210"/>
        <note>ligand shared between dimeric partners</note>
    </ligand>
</feature>
<gene>
    <name evidence="10" type="ORF">PUV54_15170</name>
</gene>
<proteinExistence type="inferred from homology"/>
<dbReference type="AlphaFoldDB" id="A0AAF0CFD0"/>
<dbReference type="InterPro" id="IPR000415">
    <property type="entry name" value="Nitroreductase-like"/>
</dbReference>
<organism evidence="10 11">
    <name type="scientific">Hyphococcus flavus</name>
    <dbReference type="NCBI Taxonomy" id="1866326"/>
    <lineage>
        <taxon>Bacteria</taxon>
        <taxon>Pseudomonadati</taxon>
        <taxon>Pseudomonadota</taxon>
        <taxon>Alphaproteobacteria</taxon>
        <taxon>Parvularculales</taxon>
        <taxon>Parvularculaceae</taxon>
        <taxon>Hyphococcus</taxon>
    </lineage>
</organism>
<dbReference type="InterPro" id="IPR026021">
    <property type="entry name" value="YdjA-like"/>
</dbReference>